<dbReference type="InterPro" id="IPR055235">
    <property type="entry name" value="ASD1_cat"/>
</dbReference>
<dbReference type="PANTHER" id="PTHR31776:SF0">
    <property type="entry name" value="ALPHA-L-ARABINOFURANOSIDASE 1"/>
    <property type="match status" value="1"/>
</dbReference>
<evidence type="ECO:0000256" key="1">
    <source>
        <dbReference type="ARBA" id="ARBA00001462"/>
    </source>
</evidence>
<dbReference type="PANTHER" id="PTHR31776">
    <property type="entry name" value="ALPHA-L-ARABINOFURANOSIDASE 1"/>
    <property type="match status" value="1"/>
</dbReference>
<evidence type="ECO:0000256" key="4">
    <source>
        <dbReference type="ARBA" id="ARBA00022729"/>
    </source>
</evidence>
<evidence type="ECO:0000256" key="6">
    <source>
        <dbReference type="ARBA" id="ARBA00023180"/>
    </source>
</evidence>
<dbReference type="GO" id="GO:0046373">
    <property type="term" value="P:L-arabinose metabolic process"/>
    <property type="evidence" value="ECO:0007669"/>
    <property type="project" value="InterPro"/>
</dbReference>
<dbReference type="EMBL" id="LAZR01000003">
    <property type="protein sequence ID" value="KKO11152.1"/>
    <property type="molecule type" value="Genomic_DNA"/>
</dbReference>
<evidence type="ECO:0000256" key="5">
    <source>
        <dbReference type="ARBA" id="ARBA00022801"/>
    </source>
</evidence>
<dbReference type="InterPro" id="IPR013780">
    <property type="entry name" value="Glyco_hydro_b"/>
</dbReference>
<feature type="domain" description="Alpha-L-arabinofuranosidase C-terminal" evidence="7">
    <location>
        <begin position="629"/>
        <end position="833"/>
    </location>
</feature>
<sequence>MSDAAKITVNVDNVLQNVSPYMRGTCIEDVNHEVYGGIYSQMIFGESFQEPATPPVFKHWEAVLGTWDVDNGELIARSRYSERGNISVKGLDVINGELSCEMFFLQGEPGQDGHAGLMVKVNDPGIDIHSFRCYGIWFNPSEKTMRIGRGRGGGLDPYVETPFDMPTGQWVTVTVRFAWASLQVLVNGELVGRQFEFNEELRSGSVGFFALNQDVRVRNVTLNDYQDTREIPFDLAVPAEGISRMWRPIRTGSAEGSFGMETDRPYHGTQSQTITFTAGEGEIGIENMALNRWGMCFRKGKDYEGLIRVRCDEPTEFVVAFQSADGSKTYAETTLQTSGGGEFEKIEFALTPSADDKAGRFAIGLRKPGLITFGYVFCQPGEWGRFEGLPVRKDIGDVMAAQGVTVVRCGGCLVNNPGYLWKDMLPPRDERKPYMGSWYKYFTHGWAMFDKAHYAEKMDCIYIPSISIDETPEDLADLIEFLNGDETTEWGRRRIEEDHPDPYNWKIIEYGNEQHVGDLYWSRFEPGARAIWGKDPSIILVIGDLYYGETPDKPDYIEAGERLSSLTIRKQIMELAMEFDAEVWFDVHISADTPENVFGLKETAQFFEVVQEINPGAKMKFAIFELNANNHGIRRALANALSIAYFERRADLVRVVVSANSLQPDGQNDHGWDQGLIFFNPHMAWAQPPYYVHQMMGDSYFPNLVEATVDEPHRFDLLAEQCKRDVTPDVGQFGTIDAHGESGLFGLDVIAMRSDDGDELVLRVVNVAAEPIEADIHLSGFTPAEPTAHVTELAGDPDDVNTADNPENVVPQESDWPHNFADGCVTYTFRPYSFTVIRLR</sequence>
<accession>A0A0F9YG29</accession>
<keyword evidence="4" id="KW-0732">Signal</keyword>
<dbReference type="Gene3D" id="2.60.120.560">
    <property type="entry name" value="Exo-inulinase, domain 1"/>
    <property type="match status" value="1"/>
</dbReference>
<dbReference type="EC" id="3.2.1.55" evidence="3"/>
<dbReference type="InterPro" id="IPR010496">
    <property type="entry name" value="AL/BT2_dom"/>
</dbReference>
<dbReference type="SMART" id="SM00813">
    <property type="entry name" value="Alpha-L-AF_C"/>
    <property type="match status" value="1"/>
</dbReference>
<reference evidence="8" key="1">
    <citation type="journal article" date="2015" name="Nature">
        <title>Complex archaea that bridge the gap between prokaryotes and eukaryotes.</title>
        <authorList>
            <person name="Spang A."/>
            <person name="Saw J.H."/>
            <person name="Jorgensen S.L."/>
            <person name="Zaremba-Niedzwiedzka K."/>
            <person name="Martijn J."/>
            <person name="Lind A.E."/>
            <person name="van Eijk R."/>
            <person name="Schleper C."/>
            <person name="Guy L."/>
            <person name="Ettema T.J."/>
        </authorList>
    </citation>
    <scope>NUCLEOTIDE SEQUENCE</scope>
</reference>
<dbReference type="InterPro" id="IPR051563">
    <property type="entry name" value="Glycosyl_Hydrolase_51"/>
</dbReference>
<evidence type="ECO:0000259" key="7">
    <source>
        <dbReference type="SMART" id="SM00813"/>
    </source>
</evidence>
<protein>
    <recommendedName>
        <fullName evidence="3">non-reducing end alpha-L-arabinofuranosidase</fullName>
        <ecNumber evidence="3">3.2.1.55</ecNumber>
    </recommendedName>
</protein>
<organism evidence="8">
    <name type="scientific">marine sediment metagenome</name>
    <dbReference type="NCBI Taxonomy" id="412755"/>
    <lineage>
        <taxon>unclassified sequences</taxon>
        <taxon>metagenomes</taxon>
        <taxon>ecological metagenomes</taxon>
    </lineage>
</organism>
<evidence type="ECO:0000313" key="8">
    <source>
        <dbReference type="EMBL" id="KKO11152.1"/>
    </source>
</evidence>
<evidence type="ECO:0000256" key="3">
    <source>
        <dbReference type="ARBA" id="ARBA00012670"/>
    </source>
</evidence>
<dbReference type="Pfam" id="PF22848">
    <property type="entry name" value="ASD1_dom"/>
    <property type="match status" value="1"/>
</dbReference>
<keyword evidence="6" id="KW-0325">Glycoprotein</keyword>
<dbReference type="AlphaFoldDB" id="A0A0F9YG29"/>
<dbReference type="Pfam" id="PF06439">
    <property type="entry name" value="3keto-disac_hyd"/>
    <property type="match status" value="1"/>
</dbReference>
<dbReference type="InterPro" id="IPR017853">
    <property type="entry name" value="GH"/>
</dbReference>
<comment type="catalytic activity">
    <reaction evidence="1">
        <text>Hydrolysis of terminal non-reducing alpha-L-arabinofuranoside residues in alpha-L-arabinosides.</text>
        <dbReference type="EC" id="3.2.1.55"/>
    </reaction>
</comment>
<gene>
    <name evidence="8" type="ORF">LCGC14_0016280</name>
</gene>
<proteinExistence type="inferred from homology"/>
<comment type="similarity">
    <text evidence="2">Belongs to the glycosyl hydrolase 51 family.</text>
</comment>
<dbReference type="SUPFAM" id="SSF51011">
    <property type="entry name" value="Glycosyl hydrolase domain"/>
    <property type="match status" value="1"/>
</dbReference>
<dbReference type="Pfam" id="PF06964">
    <property type="entry name" value="Alpha-L-AF_C"/>
    <property type="match status" value="1"/>
</dbReference>
<dbReference type="SUPFAM" id="SSF51445">
    <property type="entry name" value="(Trans)glycosidases"/>
    <property type="match status" value="1"/>
</dbReference>
<evidence type="ECO:0000256" key="2">
    <source>
        <dbReference type="ARBA" id="ARBA00007186"/>
    </source>
</evidence>
<comment type="caution">
    <text evidence="8">The sequence shown here is derived from an EMBL/GenBank/DDBJ whole genome shotgun (WGS) entry which is preliminary data.</text>
</comment>
<dbReference type="GO" id="GO:0046556">
    <property type="term" value="F:alpha-L-arabinofuranosidase activity"/>
    <property type="evidence" value="ECO:0007669"/>
    <property type="project" value="UniProtKB-EC"/>
</dbReference>
<dbReference type="InterPro" id="IPR010720">
    <property type="entry name" value="Alpha-L-AF_C"/>
</dbReference>
<dbReference type="Gene3D" id="3.20.20.80">
    <property type="entry name" value="Glycosidases"/>
    <property type="match status" value="1"/>
</dbReference>
<dbReference type="Gene3D" id="2.60.40.1180">
    <property type="entry name" value="Golgi alpha-mannosidase II"/>
    <property type="match status" value="1"/>
</dbReference>
<keyword evidence="5" id="KW-0378">Hydrolase</keyword>
<name>A0A0F9YG29_9ZZZZ</name>